<organism evidence="2 3">
    <name type="scientific">Catellatospora methionotrophica</name>
    <dbReference type="NCBI Taxonomy" id="121620"/>
    <lineage>
        <taxon>Bacteria</taxon>
        <taxon>Bacillati</taxon>
        <taxon>Actinomycetota</taxon>
        <taxon>Actinomycetes</taxon>
        <taxon>Micromonosporales</taxon>
        <taxon>Micromonosporaceae</taxon>
        <taxon>Catellatospora</taxon>
    </lineage>
</organism>
<gene>
    <name evidence="2" type="ORF">Cme02nite_30090</name>
</gene>
<keyword evidence="3" id="KW-1185">Reference proteome</keyword>
<feature type="chain" id="PRO_5038952122" description="Lipoprotein" evidence="1">
    <location>
        <begin position="30"/>
        <end position="189"/>
    </location>
</feature>
<dbReference type="PROSITE" id="PS51257">
    <property type="entry name" value="PROKAR_LIPOPROTEIN"/>
    <property type="match status" value="1"/>
</dbReference>
<dbReference type="RefSeq" id="WP_166378120.1">
    <property type="nucleotide sequence ID" value="NZ_BAAATT010000007.1"/>
</dbReference>
<dbReference type="AlphaFoldDB" id="A0A8J3L955"/>
<accession>A0A8J3L955</accession>
<name>A0A8J3L955_9ACTN</name>
<evidence type="ECO:0000256" key="1">
    <source>
        <dbReference type="SAM" id="SignalP"/>
    </source>
</evidence>
<protein>
    <recommendedName>
        <fullName evidence="4">Lipoprotein</fullName>
    </recommendedName>
</protein>
<proteinExistence type="predicted"/>
<evidence type="ECO:0008006" key="4">
    <source>
        <dbReference type="Google" id="ProtNLM"/>
    </source>
</evidence>
<sequence>MADGVRLRSRSVVLGAAFLGLAGSTAACGFGPDAPDDPVYQPSAVDYQQPSYQPQPVVVVPSPVLSPSPTPAIVKPSPVRTSAAPVVVQAVDDDSYVFYCVDEAEVIVDPYECDGDRAYGTDWPYYLAYSTAYPRTLRVGQRVPTGGDMFNAGDTSARSDWGLPSKVTNGSTVRSGIVGGTGNGTTAGS</sequence>
<keyword evidence="1" id="KW-0732">Signal</keyword>
<feature type="signal peptide" evidence="1">
    <location>
        <begin position="1"/>
        <end position="29"/>
    </location>
</feature>
<dbReference type="Proteomes" id="UP000660339">
    <property type="component" value="Unassembled WGS sequence"/>
</dbReference>
<dbReference type="EMBL" id="BONJ01000016">
    <property type="protein sequence ID" value="GIG14677.1"/>
    <property type="molecule type" value="Genomic_DNA"/>
</dbReference>
<reference evidence="2" key="1">
    <citation type="submission" date="2021-01" db="EMBL/GenBank/DDBJ databases">
        <title>Whole genome shotgun sequence of Catellatospora methionotrophica NBRC 14553.</title>
        <authorList>
            <person name="Komaki H."/>
            <person name="Tamura T."/>
        </authorList>
    </citation>
    <scope>NUCLEOTIDE SEQUENCE</scope>
    <source>
        <strain evidence="2">NBRC 14553</strain>
    </source>
</reference>
<comment type="caution">
    <text evidence="2">The sequence shown here is derived from an EMBL/GenBank/DDBJ whole genome shotgun (WGS) entry which is preliminary data.</text>
</comment>
<evidence type="ECO:0000313" key="2">
    <source>
        <dbReference type="EMBL" id="GIG14677.1"/>
    </source>
</evidence>
<evidence type="ECO:0000313" key="3">
    <source>
        <dbReference type="Proteomes" id="UP000660339"/>
    </source>
</evidence>